<evidence type="ECO:0000256" key="1">
    <source>
        <dbReference type="ARBA" id="ARBA00022679"/>
    </source>
</evidence>
<dbReference type="InterPro" id="IPR050483">
    <property type="entry name" value="CoA-transferase_III_domain"/>
</dbReference>
<dbReference type="EMBL" id="UINC01004992">
    <property type="protein sequence ID" value="SVA18307.1"/>
    <property type="molecule type" value="Genomic_DNA"/>
</dbReference>
<dbReference type="GO" id="GO:0008410">
    <property type="term" value="F:CoA-transferase activity"/>
    <property type="evidence" value="ECO:0007669"/>
    <property type="project" value="TreeGrafter"/>
</dbReference>
<dbReference type="PANTHER" id="PTHR48207:SF3">
    <property type="entry name" value="SUCCINATE--HYDROXYMETHYLGLUTARATE COA-TRANSFERASE"/>
    <property type="match status" value="1"/>
</dbReference>
<name>A0A381TTP3_9ZZZZ</name>
<keyword evidence="1" id="KW-0808">Transferase</keyword>
<dbReference type="InterPro" id="IPR023606">
    <property type="entry name" value="CoA-Trfase_III_dom_1_sf"/>
</dbReference>
<dbReference type="InterPro" id="IPR044855">
    <property type="entry name" value="CoA-Trfase_III_dom3_sf"/>
</dbReference>
<accession>A0A381TTP3</accession>
<dbReference type="Gene3D" id="3.40.50.10540">
    <property type="entry name" value="Crotonobetainyl-coa:carnitine coa-transferase, domain 1"/>
    <property type="match status" value="1"/>
</dbReference>
<evidence type="ECO:0000313" key="2">
    <source>
        <dbReference type="EMBL" id="SVA18307.1"/>
    </source>
</evidence>
<dbReference type="PANTHER" id="PTHR48207">
    <property type="entry name" value="SUCCINATE--HYDROXYMETHYLGLUTARATE COA-TRANSFERASE"/>
    <property type="match status" value="1"/>
</dbReference>
<protein>
    <recommendedName>
        <fullName evidence="3">CoA transferase</fullName>
    </recommendedName>
</protein>
<organism evidence="2">
    <name type="scientific">marine metagenome</name>
    <dbReference type="NCBI Taxonomy" id="408172"/>
    <lineage>
        <taxon>unclassified sequences</taxon>
        <taxon>metagenomes</taxon>
        <taxon>ecological metagenomes</taxon>
    </lineage>
</organism>
<evidence type="ECO:0008006" key="3">
    <source>
        <dbReference type="Google" id="ProtNLM"/>
    </source>
</evidence>
<dbReference type="SUPFAM" id="SSF89796">
    <property type="entry name" value="CoA-transferase family III (CaiB/BaiF)"/>
    <property type="match status" value="1"/>
</dbReference>
<proteinExistence type="predicted"/>
<dbReference type="InterPro" id="IPR003673">
    <property type="entry name" value="CoA-Trfase_fam_III"/>
</dbReference>
<gene>
    <name evidence="2" type="ORF">METZ01_LOCUS71161</name>
</gene>
<dbReference type="AlphaFoldDB" id="A0A381TTP3"/>
<sequence length="399" mass="44099">MTERALEGVKVLDLTHHISGPYCTKLLADFGAEVLKVERLGGDPARRMAPFLNDEADPEKSLVFAYLNTSKQSMTLNLKSEKGIQVLRSLVAESDVLVENFSPRVLASLGLDFDALQQINPSLVMTSISNFGQTGPYRDYKAADIVEYAMGGLLYISGAYDREPLKHAFNQAQFKAGTDAASATLMAMYHQRLTGEGQRVDISIQEAVATGLRDVVNNFTYTGAVRRRQPNHSGDLSRLRASSDGYLIPNPGIGAGLNWNVMVDFLDLPELADDKFNTPSARLVNAEELGRILDEYFIKQNKYERFYAAHENRFIFGVVQSAEEVMANPQFEARNFFVDIDHPALGTLKYPGAPFEMSGTPWQATSAAPTLGQHNQKVIGSRLGHTSEQLAQMRAMQII</sequence>
<dbReference type="Pfam" id="PF02515">
    <property type="entry name" value="CoA_transf_3"/>
    <property type="match status" value="1"/>
</dbReference>
<dbReference type="Gene3D" id="3.30.1540.10">
    <property type="entry name" value="formyl-coa transferase, domain 3"/>
    <property type="match status" value="1"/>
</dbReference>
<reference evidence="2" key="1">
    <citation type="submission" date="2018-05" db="EMBL/GenBank/DDBJ databases">
        <authorList>
            <person name="Lanie J.A."/>
            <person name="Ng W.-L."/>
            <person name="Kazmierczak K.M."/>
            <person name="Andrzejewski T.M."/>
            <person name="Davidsen T.M."/>
            <person name="Wayne K.J."/>
            <person name="Tettelin H."/>
            <person name="Glass J.I."/>
            <person name="Rusch D."/>
            <person name="Podicherti R."/>
            <person name="Tsui H.-C.T."/>
            <person name="Winkler M.E."/>
        </authorList>
    </citation>
    <scope>NUCLEOTIDE SEQUENCE</scope>
</reference>